<sequence>MISASRRVGRDVEILETKLDVERMLLLQWADRVGLLKTTEQGNKLQNPEVQQTITRDLFSIQNLLSEGQALEKRYGLERSHYPHAAVNSHQLTSASPMERFLREFANLGLDGSKSGGSNKPKTATAIQTVRWIIVDKENFSQLISDLSYFTSRLHVLITEAPMDTARMTGQDSRDHDDVSSSRCRGCSTEESRPGEAEATGFGKYFVPIWRTSSTSTCSETEGNLGYSEGHSRE</sequence>
<dbReference type="Gene3D" id="1.20.120.1020">
    <property type="entry name" value="Prion-inhibition and propagation, HeLo domain"/>
    <property type="match status" value="1"/>
</dbReference>
<feature type="region of interest" description="Disordered" evidence="1">
    <location>
        <begin position="214"/>
        <end position="234"/>
    </location>
</feature>
<feature type="region of interest" description="Disordered" evidence="1">
    <location>
        <begin position="167"/>
        <end position="199"/>
    </location>
</feature>
<dbReference type="PANTHER" id="PTHR37542">
    <property type="entry name" value="HELO DOMAIN-CONTAINING PROTEIN-RELATED"/>
    <property type="match status" value="1"/>
</dbReference>
<dbReference type="EMBL" id="JAAOAN010000437">
    <property type="protein sequence ID" value="KAF5706997.1"/>
    <property type="molecule type" value="Genomic_DNA"/>
</dbReference>
<organism evidence="3 4">
    <name type="scientific">Fusarium mundagurra</name>
    <dbReference type="NCBI Taxonomy" id="1567541"/>
    <lineage>
        <taxon>Eukaryota</taxon>
        <taxon>Fungi</taxon>
        <taxon>Dikarya</taxon>
        <taxon>Ascomycota</taxon>
        <taxon>Pezizomycotina</taxon>
        <taxon>Sordariomycetes</taxon>
        <taxon>Hypocreomycetidae</taxon>
        <taxon>Hypocreales</taxon>
        <taxon>Nectriaceae</taxon>
        <taxon>Fusarium</taxon>
        <taxon>Fusarium fujikuroi species complex</taxon>
    </lineage>
</organism>
<dbReference type="AlphaFoldDB" id="A0A8H5Y915"/>
<proteinExistence type="predicted"/>
<dbReference type="InterPro" id="IPR029498">
    <property type="entry name" value="HeLo_dom"/>
</dbReference>
<comment type="caution">
    <text evidence="3">The sequence shown here is derived from an EMBL/GenBank/DDBJ whole genome shotgun (WGS) entry which is preliminary data.</text>
</comment>
<protein>
    <recommendedName>
        <fullName evidence="2">Prion-inhibition and propagation HeLo domain-containing protein</fullName>
    </recommendedName>
</protein>
<dbReference type="InterPro" id="IPR038305">
    <property type="entry name" value="HeLo_sf"/>
</dbReference>
<dbReference type="Proteomes" id="UP000544331">
    <property type="component" value="Unassembled WGS sequence"/>
</dbReference>
<evidence type="ECO:0000256" key="1">
    <source>
        <dbReference type="SAM" id="MobiDB-lite"/>
    </source>
</evidence>
<gene>
    <name evidence="3" type="ORF">FMUND_11327</name>
</gene>
<dbReference type="Pfam" id="PF14479">
    <property type="entry name" value="HeLo"/>
    <property type="match status" value="1"/>
</dbReference>
<accession>A0A8H5Y915</accession>
<keyword evidence="4" id="KW-1185">Reference proteome</keyword>
<reference evidence="3 4" key="1">
    <citation type="submission" date="2020-05" db="EMBL/GenBank/DDBJ databases">
        <title>Identification and distribution of gene clusters putatively required for synthesis of sphingolipid metabolism inhibitors in phylogenetically diverse species of the filamentous fungus Fusarium.</title>
        <authorList>
            <person name="Kim H.-S."/>
            <person name="Busman M."/>
            <person name="Brown D.W."/>
            <person name="Divon H."/>
            <person name="Uhlig S."/>
            <person name="Proctor R.H."/>
        </authorList>
    </citation>
    <scope>NUCLEOTIDE SEQUENCE [LARGE SCALE GENOMIC DNA]</scope>
    <source>
        <strain evidence="3 4">NRRL 66235</strain>
    </source>
</reference>
<name>A0A8H5Y915_9HYPO</name>
<evidence type="ECO:0000313" key="4">
    <source>
        <dbReference type="Proteomes" id="UP000544331"/>
    </source>
</evidence>
<feature type="domain" description="Prion-inhibition and propagation HeLo" evidence="2">
    <location>
        <begin position="1"/>
        <end position="173"/>
    </location>
</feature>
<evidence type="ECO:0000313" key="3">
    <source>
        <dbReference type="EMBL" id="KAF5706997.1"/>
    </source>
</evidence>
<evidence type="ECO:0000259" key="2">
    <source>
        <dbReference type="Pfam" id="PF14479"/>
    </source>
</evidence>
<dbReference type="OrthoDB" id="443402at2759"/>